<dbReference type="CDD" id="cd02142">
    <property type="entry name" value="McbC_SagB-like_oxidoreductase"/>
    <property type="match status" value="1"/>
</dbReference>
<accession>A0ABT1JKX1</accession>
<evidence type="ECO:0000256" key="1">
    <source>
        <dbReference type="SAM" id="MobiDB-lite"/>
    </source>
</evidence>
<gene>
    <name evidence="3" type="ORF">G443_002651</name>
</gene>
<evidence type="ECO:0000259" key="2">
    <source>
        <dbReference type="Pfam" id="PF00881"/>
    </source>
</evidence>
<feature type="region of interest" description="Disordered" evidence="1">
    <location>
        <begin position="127"/>
        <end position="147"/>
    </location>
</feature>
<feature type="domain" description="Nitroreductase" evidence="2">
    <location>
        <begin position="187"/>
        <end position="371"/>
    </location>
</feature>
<dbReference type="InterPro" id="IPR052544">
    <property type="entry name" value="Bacteriocin_Proc_Enz"/>
</dbReference>
<dbReference type="SUPFAM" id="SSF55469">
    <property type="entry name" value="FMN-dependent nitroreductase-like"/>
    <property type="match status" value="1"/>
</dbReference>
<name>A0ABT1JKX1_ACTCY</name>
<organism evidence="3 4">
    <name type="scientific">Actinoalloteichus caeruleus DSM 43889</name>
    <dbReference type="NCBI Taxonomy" id="1120930"/>
    <lineage>
        <taxon>Bacteria</taxon>
        <taxon>Bacillati</taxon>
        <taxon>Actinomycetota</taxon>
        <taxon>Actinomycetes</taxon>
        <taxon>Pseudonocardiales</taxon>
        <taxon>Pseudonocardiaceae</taxon>
        <taxon>Actinoalloteichus</taxon>
        <taxon>Actinoalloteichus cyanogriseus</taxon>
    </lineage>
</organism>
<feature type="region of interest" description="Disordered" evidence="1">
    <location>
        <begin position="213"/>
        <end position="233"/>
    </location>
</feature>
<dbReference type="Gene3D" id="3.40.109.10">
    <property type="entry name" value="NADH Oxidase"/>
    <property type="match status" value="1"/>
</dbReference>
<dbReference type="Proteomes" id="UP000791080">
    <property type="component" value="Unassembled WGS sequence"/>
</dbReference>
<evidence type="ECO:0000313" key="4">
    <source>
        <dbReference type="Proteomes" id="UP000791080"/>
    </source>
</evidence>
<dbReference type="Pfam" id="PF00881">
    <property type="entry name" value="Nitroreductase"/>
    <property type="match status" value="1"/>
</dbReference>
<dbReference type="RefSeq" id="WP_035291297.1">
    <property type="nucleotide sequence ID" value="NZ_AUBJ02000001.1"/>
</dbReference>
<dbReference type="NCBIfam" id="TIGR03605">
    <property type="entry name" value="antibiot_sagB"/>
    <property type="match status" value="1"/>
</dbReference>
<protein>
    <submittedName>
        <fullName evidence="3">SagB-type dehydrogenase domain-containing protein</fullName>
    </submittedName>
</protein>
<dbReference type="InterPro" id="IPR020051">
    <property type="entry name" value="SagB-type_dehydrogenase"/>
</dbReference>
<dbReference type="InterPro" id="IPR000415">
    <property type="entry name" value="Nitroreductase-like"/>
</dbReference>
<dbReference type="PANTHER" id="PTHR43745">
    <property type="entry name" value="NITROREDUCTASE MJ1384-RELATED"/>
    <property type="match status" value="1"/>
</dbReference>
<proteinExistence type="predicted"/>
<reference evidence="3 4" key="1">
    <citation type="submission" date="2022-06" db="EMBL/GenBank/DDBJ databases">
        <title>Genomic Encyclopedia of Type Strains, Phase I: the one thousand microbial genomes (KMG-I) project.</title>
        <authorList>
            <person name="Kyrpides N."/>
        </authorList>
    </citation>
    <scope>NUCLEOTIDE SEQUENCE [LARGE SCALE GENOMIC DNA]</scope>
    <source>
        <strain evidence="3 4">DSM 43889</strain>
    </source>
</reference>
<dbReference type="PANTHER" id="PTHR43745:SF2">
    <property type="entry name" value="NITROREDUCTASE MJ1384-RELATED"/>
    <property type="match status" value="1"/>
</dbReference>
<dbReference type="InterPro" id="IPR029479">
    <property type="entry name" value="Nitroreductase"/>
</dbReference>
<sequence>MRLKVAEHTSAHLAEGRVVLDDYLRHRQFELTAPLARLCWEFRSFADTDEVLAELDTEERAAVWPVLTALLDAGLLVAEGTPEHRAEQRLLAAWRDGGPSARQFHYATRTLRDTPYADADEQDRALAERAVTDPPPSPLLRRRDGRAAGVPLPPISAQWTGDRPAATLADASGARWGERPLRDVLLARRTTRRFRPRPVDAARLGDLLAVLAGPAPGRPGPDQDGNLFKSSPSAGARHPIEVYPHVRSVAGLEPGWYHYDAADHVLEPLGPPWSAGEVAEASGGQEWVGEAAVQLCHVATLERTWWKYDTARAYRMVQMDMGHLSQTAYLVATAMSLGVAFTAALRDESFESVLGLDRDREIVLGLTALGWPGDDAAADLRS</sequence>
<keyword evidence="4" id="KW-1185">Reference proteome</keyword>
<evidence type="ECO:0000313" key="3">
    <source>
        <dbReference type="EMBL" id="MCP2332381.1"/>
    </source>
</evidence>
<comment type="caution">
    <text evidence="3">The sequence shown here is derived from an EMBL/GenBank/DDBJ whole genome shotgun (WGS) entry which is preliminary data.</text>
</comment>
<dbReference type="EMBL" id="AUBJ02000001">
    <property type="protein sequence ID" value="MCP2332381.1"/>
    <property type="molecule type" value="Genomic_DNA"/>
</dbReference>